<keyword evidence="1" id="KW-0472">Membrane</keyword>
<dbReference type="RefSeq" id="WP_008619800.1">
    <property type="nucleotide sequence ID" value="NZ_AP025941.1"/>
</dbReference>
<keyword evidence="1" id="KW-1133">Transmembrane helix</keyword>
<evidence type="ECO:0008006" key="3">
    <source>
        <dbReference type="Google" id="ProtNLM"/>
    </source>
</evidence>
<reference evidence="2" key="1">
    <citation type="submission" date="2019-11" db="EMBL/GenBank/DDBJ databases">
        <authorList>
            <person name="Feng L."/>
        </authorList>
    </citation>
    <scope>NUCLEOTIDE SEQUENCE</scope>
    <source>
        <strain evidence="2">PclaraLFYP37</strain>
    </source>
</reference>
<proteinExistence type="predicted"/>
<dbReference type="EMBL" id="CACRUT010000023">
    <property type="protein sequence ID" value="VYU55839.1"/>
    <property type="molecule type" value="Genomic_DNA"/>
</dbReference>
<keyword evidence="1" id="KW-0812">Transmembrane</keyword>
<name>A0A6N3FW91_9BACT</name>
<evidence type="ECO:0000313" key="2">
    <source>
        <dbReference type="EMBL" id="VYU55839.1"/>
    </source>
</evidence>
<evidence type="ECO:0000256" key="1">
    <source>
        <dbReference type="SAM" id="Phobius"/>
    </source>
</evidence>
<accession>A0A6N3FW91</accession>
<gene>
    <name evidence="2" type="ORF">PCLFYP37_00231</name>
</gene>
<dbReference type="GeneID" id="93559186"/>
<feature type="transmembrane region" description="Helical" evidence="1">
    <location>
        <begin position="6"/>
        <end position="24"/>
    </location>
</feature>
<protein>
    <recommendedName>
        <fullName evidence="3">Cbb3-type cytochrome oxidase component FixQ</fullName>
    </recommendedName>
</protein>
<dbReference type="AlphaFoldDB" id="A0A6N3FW91"/>
<sequence>MNNQMTIWILTVGCLFLIFIFRSIQKMRRETGDSKILEIGNENNIYDELDDDES</sequence>
<organism evidence="2">
    <name type="scientific">Paraprevotella clara</name>
    <dbReference type="NCBI Taxonomy" id="454154"/>
    <lineage>
        <taxon>Bacteria</taxon>
        <taxon>Pseudomonadati</taxon>
        <taxon>Bacteroidota</taxon>
        <taxon>Bacteroidia</taxon>
        <taxon>Bacteroidales</taxon>
        <taxon>Prevotellaceae</taxon>
        <taxon>Paraprevotella</taxon>
    </lineage>
</organism>